<dbReference type="Proteomes" id="UP000314294">
    <property type="component" value="Unassembled WGS sequence"/>
</dbReference>
<dbReference type="PANTHER" id="PTHR14247:SF6">
    <property type="entry name" value="SH2 DOMAIN-CONTAINING PROTEIN 3C"/>
    <property type="match status" value="1"/>
</dbReference>
<dbReference type="InterPro" id="IPR036964">
    <property type="entry name" value="RASGEF_cat_dom_sf"/>
</dbReference>
<name>A0A4Z2HXW3_9TELE</name>
<dbReference type="EMBL" id="SRLO01000159">
    <property type="protein sequence ID" value="TNN70706.1"/>
    <property type="molecule type" value="Genomic_DNA"/>
</dbReference>
<dbReference type="OrthoDB" id="2412973at2759"/>
<dbReference type="SUPFAM" id="SSF48366">
    <property type="entry name" value="Ras GEF"/>
    <property type="match status" value="1"/>
</dbReference>
<feature type="compositionally biased region" description="Polar residues" evidence="2">
    <location>
        <begin position="83"/>
        <end position="92"/>
    </location>
</feature>
<reference evidence="4 5" key="1">
    <citation type="submission" date="2019-03" db="EMBL/GenBank/DDBJ databases">
        <title>First draft genome of Liparis tanakae, snailfish: a comprehensive survey of snailfish specific genes.</title>
        <authorList>
            <person name="Kim W."/>
            <person name="Song I."/>
            <person name="Jeong J.-H."/>
            <person name="Kim D."/>
            <person name="Kim S."/>
            <person name="Ryu S."/>
            <person name="Song J.Y."/>
            <person name="Lee S.K."/>
        </authorList>
    </citation>
    <scope>NUCLEOTIDE SEQUENCE [LARGE SCALE GENOMIC DNA]</scope>
    <source>
        <tissue evidence="4">Muscle</tissue>
    </source>
</reference>
<evidence type="ECO:0000256" key="2">
    <source>
        <dbReference type="SAM" id="MobiDB-lite"/>
    </source>
</evidence>
<dbReference type="GO" id="GO:0005085">
    <property type="term" value="F:guanyl-nucleotide exchange factor activity"/>
    <property type="evidence" value="ECO:0007669"/>
    <property type="project" value="UniProtKB-KW"/>
</dbReference>
<evidence type="ECO:0000313" key="4">
    <source>
        <dbReference type="EMBL" id="TNN70706.1"/>
    </source>
</evidence>
<gene>
    <name evidence="4" type="primary">SH2D3C_1</name>
    <name evidence="4" type="ORF">EYF80_018989</name>
</gene>
<feature type="domain" description="Ras-GEF" evidence="3">
    <location>
        <begin position="118"/>
        <end position="383"/>
    </location>
</feature>
<keyword evidence="1" id="KW-0344">Guanine-nucleotide releasing factor</keyword>
<dbReference type="InterPro" id="IPR001895">
    <property type="entry name" value="RASGEF_cat_dom"/>
</dbReference>
<feature type="region of interest" description="Disordered" evidence="2">
    <location>
        <begin position="59"/>
        <end position="122"/>
    </location>
</feature>
<dbReference type="InterPro" id="IPR051853">
    <property type="entry name" value="SH2-Ras-GEF_adapter"/>
</dbReference>
<protein>
    <submittedName>
        <fullName evidence="4">SH2 domain-containing protein 3C</fullName>
    </submittedName>
</protein>
<dbReference type="PANTHER" id="PTHR14247">
    <property type="entry name" value="BREAST CANCER ANTI-ESTROGEN RESISTANCE PROTEIN 3 HOMOLOG-LIKE PROTEIN"/>
    <property type="match status" value="1"/>
</dbReference>
<dbReference type="GO" id="GO:0007264">
    <property type="term" value="P:small GTPase-mediated signal transduction"/>
    <property type="evidence" value="ECO:0007669"/>
    <property type="project" value="InterPro"/>
</dbReference>
<dbReference type="Gene3D" id="1.10.840.10">
    <property type="entry name" value="Ras guanine-nucleotide exchange factors catalytic domain"/>
    <property type="match status" value="1"/>
</dbReference>
<dbReference type="InterPro" id="IPR023578">
    <property type="entry name" value="Ras_GEF_dom_sf"/>
</dbReference>
<dbReference type="AlphaFoldDB" id="A0A4Z2HXW3"/>
<evidence type="ECO:0000259" key="3">
    <source>
        <dbReference type="PROSITE" id="PS50009"/>
    </source>
</evidence>
<keyword evidence="5" id="KW-1185">Reference proteome</keyword>
<dbReference type="PROSITE" id="PS50009">
    <property type="entry name" value="RASGEF_CAT"/>
    <property type="match status" value="1"/>
</dbReference>
<evidence type="ECO:0000256" key="1">
    <source>
        <dbReference type="PROSITE-ProRule" id="PRU00168"/>
    </source>
</evidence>
<dbReference type="Pfam" id="PF00617">
    <property type="entry name" value="RasGEF"/>
    <property type="match status" value="1"/>
</dbReference>
<evidence type="ECO:0000313" key="5">
    <source>
        <dbReference type="Proteomes" id="UP000314294"/>
    </source>
</evidence>
<organism evidence="4 5">
    <name type="scientific">Liparis tanakae</name>
    <name type="common">Tanaka's snailfish</name>
    <dbReference type="NCBI Taxonomy" id="230148"/>
    <lineage>
        <taxon>Eukaryota</taxon>
        <taxon>Metazoa</taxon>
        <taxon>Chordata</taxon>
        <taxon>Craniata</taxon>
        <taxon>Vertebrata</taxon>
        <taxon>Euteleostomi</taxon>
        <taxon>Actinopterygii</taxon>
        <taxon>Neopterygii</taxon>
        <taxon>Teleostei</taxon>
        <taxon>Neoteleostei</taxon>
        <taxon>Acanthomorphata</taxon>
        <taxon>Eupercaria</taxon>
        <taxon>Perciformes</taxon>
        <taxon>Cottioidei</taxon>
        <taxon>Cottales</taxon>
        <taxon>Liparidae</taxon>
        <taxon>Liparis</taxon>
    </lineage>
</organism>
<proteinExistence type="predicted"/>
<accession>A0A4Z2HXW3</accession>
<sequence length="389" mass="42813">MTDGLTTEKMIPHSPSTIHHHKDAMRNCAMSMDQIQEYRCPLSPVGETPLSPAYSAITRQRAHSSGRALAVVPPSPQIRRSSDPQLSPSAGNNPPEHPAHTSHSAHATPAHRPGYQTHSSETAGSYCDLGPCPAGPAGPPKPPNKSYVERLRVEEGRGDGARAEGHGTFYTMSIMMAVDLLGCTGSTEERAALLHKTIQLAAELKSNLGNMFGFAAVMRALELPQISRLEQTWVTLRQRHTEGAILYEKKLKPFMKNMNDGKESNALSSTSVPHIIPVLSLLERGMTVGEVLEPWESAEVGVDVVMYHLEAARTIAHHGGIYRANTESKLQGFQERAEIHEIFQTEFQMRLLWGSRGSEGSQSERYEKFDKVLTALSHKLEPPVRHSEL</sequence>
<comment type="caution">
    <text evidence="4">The sequence shown here is derived from an EMBL/GenBank/DDBJ whole genome shotgun (WGS) entry which is preliminary data.</text>
</comment>
<dbReference type="SMART" id="SM00147">
    <property type="entry name" value="RasGEF"/>
    <property type="match status" value="1"/>
</dbReference>
<feature type="compositionally biased region" description="Low complexity" evidence="2">
    <location>
        <begin position="101"/>
        <end position="111"/>
    </location>
</feature>